<dbReference type="InterPro" id="IPR031730">
    <property type="entry name" value="Carbam_trans_C"/>
</dbReference>
<dbReference type="SUPFAM" id="SSF53067">
    <property type="entry name" value="Actin-like ATPase domain"/>
    <property type="match status" value="1"/>
</dbReference>
<sequence length="566" mass="62280">MRILGVNDQHNASACLVEDGRVVAAVQEERFTRIKNHYCFPQQSVAWLLQATETDPEQLDGVAVASEHIPGAFTGTDLIRSYVEGDRVNARVRRAARRSPLYRVRRRQRRAERRAEARAAGLPLERLAFVEHQTSHAAAAYHGSPWDDEPVLVLTCDGQGDGLSASVRIGQAGQLSDPLATVKGGSSLGSVYATVTALSGMVPLEHEYKLMGLAPYAPDSGAQRSFAQFDGVLRFADDGLSWERRDDVPHLDHAYGYFRQRLELHRFDWIAAGLQRFTEQHLVTWVENAIAATGIPRVAVAGGVFMNVKANQRIGQIDGLDDLFVFPSCGDESNAMGAAFERHTSLDGGGRVQPVDDVYWGPTISDAEVGALVGDLRRDGFEVQRPDDIEAAVAELLVAGQVVARAKGPMEFGARALGNRSLLADPSSVEVVKVINDMIKSRDFWMPFAPIVRAEDAQEYLHNPKGLRSPHMMMTFDTRRSDQFPAAIQPYDRTARPQVLHQRQNPDLHRLVTLFRERTGRGVLLNTSFNLHGAPIVASARDAVDVLQRTGLRHLAVGNVLVSKPA</sequence>
<evidence type="ECO:0000313" key="4">
    <source>
        <dbReference type="EMBL" id="GGI05442.1"/>
    </source>
</evidence>
<comment type="caution">
    <text evidence="4">The sequence shown here is derived from an EMBL/GenBank/DDBJ whole genome shotgun (WGS) entry which is preliminary data.</text>
</comment>
<evidence type="ECO:0000313" key="5">
    <source>
        <dbReference type="Proteomes" id="UP000650511"/>
    </source>
</evidence>
<proteinExistence type="inferred from homology"/>
<feature type="domain" description="Carbamoyltransferase C-terminal" evidence="3">
    <location>
        <begin position="394"/>
        <end position="564"/>
    </location>
</feature>
<dbReference type="RefSeq" id="WP_130649350.1">
    <property type="nucleotide sequence ID" value="NZ_BMHA01000004.1"/>
</dbReference>
<dbReference type="Pfam" id="PF02543">
    <property type="entry name" value="Carbam_trans_N"/>
    <property type="match status" value="1"/>
</dbReference>
<dbReference type="InterPro" id="IPR051338">
    <property type="entry name" value="NodU/CmcH_Carbamoyltrnsfr"/>
</dbReference>
<dbReference type="GO" id="GO:0003824">
    <property type="term" value="F:catalytic activity"/>
    <property type="evidence" value="ECO:0007669"/>
    <property type="project" value="InterPro"/>
</dbReference>
<dbReference type="InterPro" id="IPR038152">
    <property type="entry name" value="Carbam_trans_C_sf"/>
</dbReference>
<evidence type="ECO:0000259" key="2">
    <source>
        <dbReference type="Pfam" id="PF02543"/>
    </source>
</evidence>
<dbReference type="CDD" id="cd24100">
    <property type="entry name" value="ASKHA_NBD_MJ1051-like_N"/>
    <property type="match status" value="1"/>
</dbReference>
<reference evidence="4" key="2">
    <citation type="submission" date="2020-09" db="EMBL/GenBank/DDBJ databases">
        <authorList>
            <person name="Sun Q."/>
            <person name="Zhou Y."/>
        </authorList>
    </citation>
    <scope>NUCLEOTIDE SEQUENCE</scope>
    <source>
        <strain evidence="4">CGMCC 1.14988</strain>
    </source>
</reference>
<dbReference type="Gene3D" id="3.90.870.20">
    <property type="entry name" value="Carbamoyltransferase, C-terminal domain"/>
    <property type="match status" value="1"/>
</dbReference>
<evidence type="ECO:0000256" key="1">
    <source>
        <dbReference type="ARBA" id="ARBA00006129"/>
    </source>
</evidence>
<accession>A0A8J3EXB7</accession>
<dbReference type="PANTHER" id="PTHR34847:SF1">
    <property type="entry name" value="NODULATION PROTEIN U"/>
    <property type="match status" value="1"/>
</dbReference>
<dbReference type="Pfam" id="PF16861">
    <property type="entry name" value="Carbam_trans_C"/>
    <property type="match status" value="1"/>
</dbReference>
<evidence type="ECO:0000259" key="3">
    <source>
        <dbReference type="Pfam" id="PF16861"/>
    </source>
</evidence>
<reference evidence="4" key="1">
    <citation type="journal article" date="2014" name="Int. J. Syst. Evol. Microbiol.">
        <title>Complete genome sequence of Corynebacterium casei LMG S-19264T (=DSM 44701T), isolated from a smear-ripened cheese.</title>
        <authorList>
            <consortium name="US DOE Joint Genome Institute (JGI-PGF)"/>
            <person name="Walter F."/>
            <person name="Albersmeier A."/>
            <person name="Kalinowski J."/>
            <person name="Ruckert C."/>
        </authorList>
    </citation>
    <scope>NUCLEOTIDE SEQUENCE</scope>
    <source>
        <strain evidence="4">CGMCC 1.14988</strain>
    </source>
</reference>
<dbReference type="EMBL" id="BMHA01000004">
    <property type="protein sequence ID" value="GGI05442.1"/>
    <property type="molecule type" value="Genomic_DNA"/>
</dbReference>
<dbReference type="InterPro" id="IPR043129">
    <property type="entry name" value="ATPase_NBD"/>
</dbReference>
<dbReference type="Proteomes" id="UP000650511">
    <property type="component" value="Unassembled WGS sequence"/>
</dbReference>
<gene>
    <name evidence="4" type="primary">nodU</name>
    <name evidence="4" type="ORF">GCM10011354_14120</name>
</gene>
<feature type="domain" description="Carbamoyltransferase" evidence="2">
    <location>
        <begin position="2"/>
        <end position="339"/>
    </location>
</feature>
<dbReference type="InterPro" id="IPR003696">
    <property type="entry name" value="Carbtransf_dom"/>
</dbReference>
<keyword evidence="5" id="KW-1185">Reference proteome</keyword>
<name>A0A8J3EXB7_9ACTN</name>
<dbReference type="PANTHER" id="PTHR34847">
    <property type="entry name" value="NODULATION PROTEIN U"/>
    <property type="match status" value="1"/>
</dbReference>
<comment type="similarity">
    <text evidence="1">Belongs to the NodU/CmcH family.</text>
</comment>
<dbReference type="AlphaFoldDB" id="A0A8J3EXB7"/>
<organism evidence="4 5">
    <name type="scientific">Egicoccus halophilus</name>
    <dbReference type="NCBI Taxonomy" id="1670830"/>
    <lineage>
        <taxon>Bacteria</taxon>
        <taxon>Bacillati</taxon>
        <taxon>Actinomycetota</taxon>
        <taxon>Nitriliruptoria</taxon>
        <taxon>Egicoccales</taxon>
        <taxon>Egicoccaceae</taxon>
        <taxon>Egicoccus</taxon>
    </lineage>
</organism>
<dbReference type="Gene3D" id="3.30.420.40">
    <property type="match status" value="2"/>
</dbReference>
<protein>
    <submittedName>
        <fullName evidence="4">Carbamoyltransferase</fullName>
    </submittedName>
</protein>
<dbReference type="OrthoDB" id="9780777at2"/>